<dbReference type="EMBL" id="CAWUPB010001158">
    <property type="protein sequence ID" value="CAK7339445.1"/>
    <property type="molecule type" value="Genomic_DNA"/>
</dbReference>
<sequence>MSPDSKFSRLCCLVDNCLNPHLPGPETAKAKEKDLLISLSQILREIQAWIRELDFNSDKETEGEKKCYGESELHHEEHNCLIKIVTDLMLLLTVEKQYVQHLAGNVLVVFSEFLALSGKEWDSFIDLMCTCLQLAIANVFSCSWEPSRTGAEYSNRDSSSYVVLKSTLKGANLSTAAGIVQVLRNILKHLKQECDDQLIEVYLGSVSSLLSNVLWDSMDEILVGQGCDTWDGDPQNCYSKDASVFRSFGAKEPKVLFLGNFIQFLSSMVELSSAVETEADSAPFPEMLLQSDQLHRRDKQAMCDFKDHSQWLGHVNLPHLLNWLIMNNWCGKPT</sequence>
<dbReference type="InterPro" id="IPR024875">
    <property type="entry name" value="Protein_Lines"/>
</dbReference>
<dbReference type="PANTHER" id="PTHR16057:SF1">
    <property type="entry name" value="PROTEIN LINES HOMOLOG 1"/>
    <property type="match status" value="1"/>
</dbReference>
<evidence type="ECO:0000313" key="2">
    <source>
        <dbReference type="Proteomes" id="UP001314170"/>
    </source>
</evidence>
<organism evidence="1 2">
    <name type="scientific">Dovyalis caffra</name>
    <dbReference type="NCBI Taxonomy" id="77055"/>
    <lineage>
        <taxon>Eukaryota</taxon>
        <taxon>Viridiplantae</taxon>
        <taxon>Streptophyta</taxon>
        <taxon>Embryophyta</taxon>
        <taxon>Tracheophyta</taxon>
        <taxon>Spermatophyta</taxon>
        <taxon>Magnoliopsida</taxon>
        <taxon>eudicotyledons</taxon>
        <taxon>Gunneridae</taxon>
        <taxon>Pentapetalae</taxon>
        <taxon>rosids</taxon>
        <taxon>fabids</taxon>
        <taxon>Malpighiales</taxon>
        <taxon>Salicaceae</taxon>
        <taxon>Flacourtieae</taxon>
        <taxon>Dovyalis</taxon>
    </lineage>
</organism>
<dbReference type="PANTHER" id="PTHR16057">
    <property type="entry name" value="WINS1, 2 PROTEIN"/>
    <property type="match status" value="1"/>
</dbReference>
<dbReference type="Proteomes" id="UP001314170">
    <property type="component" value="Unassembled WGS sequence"/>
</dbReference>
<reference evidence="1 2" key="1">
    <citation type="submission" date="2024-01" db="EMBL/GenBank/DDBJ databases">
        <authorList>
            <person name="Waweru B."/>
        </authorList>
    </citation>
    <scope>NUCLEOTIDE SEQUENCE [LARGE SCALE GENOMIC DNA]</scope>
</reference>
<evidence type="ECO:0000313" key="1">
    <source>
        <dbReference type="EMBL" id="CAK7339445.1"/>
    </source>
</evidence>
<protein>
    <submittedName>
        <fullName evidence="1">Uncharacterized protein</fullName>
    </submittedName>
</protein>
<comment type="caution">
    <text evidence="1">The sequence shown here is derived from an EMBL/GenBank/DDBJ whole genome shotgun (WGS) entry which is preliminary data.</text>
</comment>
<gene>
    <name evidence="1" type="ORF">DCAF_LOCUS14497</name>
</gene>
<name>A0AAV1RUD8_9ROSI</name>
<proteinExistence type="predicted"/>
<dbReference type="AlphaFoldDB" id="A0AAV1RUD8"/>
<keyword evidence="2" id="KW-1185">Reference proteome</keyword>
<accession>A0AAV1RUD8</accession>